<accession>A0A485KU63</accession>
<proteinExistence type="predicted"/>
<protein>
    <submittedName>
        <fullName evidence="2">Aste57867_11886 protein</fullName>
    </submittedName>
</protein>
<evidence type="ECO:0000313" key="3">
    <source>
        <dbReference type="Proteomes" id="UP000332933"/>
    </source>
</evidence>
<dbReference type="EMBL" id="VJMH01005320">
    <property type="protein sequence ID" value="KAF0697406.1"/>
    <property type="molecule type" value="Genomic_DNA"/>
</dbReference>
<dbReference type="PANTHER" id="PTHR47026:SF2">
    <property type="entry name" value="FLAGELLAR ASSOCIATED PROTEIN"/>
    <property type="match status" value="1"/>
</dbReference>
<reference evidence="2 3" key="1">
    <citation type="submission" date="2019-03" db="EMBL/GenBank/DDBJ databases">
        <authorList>
            <person name="Gaulin E."/>
            <person name="Dumas B."/>
        </authorList>
    </citation>
    <scope>NUCLEOTIDE SEQUENCE [LARGE SCALE GENOMIC DNA]</scope>
    <source>
        <strain evidence="2">CBS 568.67</strain>
    </source>
</reference>
<gene>
    <name evidence="2" type="primary">Aste57867_11886</name>
    <name evidence="1" type="ORF">As57867_011841</name>
    <name evidence="2" type="ORF">ASTE57867_11886</name>
</gene>
<dbReference type="OrthoDB" id="64044at2759"/>
<dbReference type="Proteomes" id="UP000332933">
    <property type="component" value="Unassembled WGS sequence"/>
</dbReference>
<dbReference type="PANTHER" id="PTHR47026">
    <property type="entry name" value="PIGMENTOSA GTPASE REGULATOR-LIKE PROTEIN, PUTATIVE-RELATED"/>
    <property type="match status" value="1"/>
</dbReference>
<sequence>MVLSAEDEQLCDDLRFAIAQLESDALDKKSTQEIKSLADVYSIFGYGSDDIVDKRDQIVMFTKIRTEMMGMLHQMTTKGKYANAIVLRDRLRLIRREFIQLQQTYEKVGASHLLSAISCRRQRRQDDEGDHFLDAITLVRAQHDVKWVKKQADVNSDCDWRRQNLLKTHAIETRQLEDYLERIHEPIVKFSTTLLDLKTSETNLSKLQLYEQAKNVYTRADAMEKQERAKNTQAFVRHKQKQRDDLMAKQAAEMKQLEEALTDKQYATGRSKEWDTKRESQRVKNLKRDMTHAHVLDRHKPPEFTTHPLVAPREHLKQTSSTFGGQHFLGNVRGERLQVQSLCALHDAEDSLPSGSVVYS</sequence>
<dbReference type="AlphaFoldDB" id="A0A485KU63"/>
<dbReference type="EMBL" id="CAADRA010005341">
    <property type="protein sequence ID" value="VFT88741.1"/>
    <property type="molecule type" value="Genomic_DNA"/>
</dbReference>
<evidence type="ECO:0000313" key="2">
    <source>
        <dbReference type="EMBL" id="VFT88741.1"/>
    </source>
</evidence>
<evidence type="ECO:0000313" key="1">
    <source>
        <dbReference type="EMBL" id="KAF0697406.1"/>
    </source>
</evidence>
<organism evidence="2 3">
    <name type="scientific">Aphanomyces stellatus</name>
    <dbReference type="NCBI Taxonomy" id="120398"/>
    <lineage>
        <taxon>Eukaryota</taxon>
        <taxon>Sar</taxon>
        <taxon>Stramenopiles</taxon>
        <taxon>Oomycota</taxon>
        <taxon>Saprolegniomycetes</taxon>
        <taxon>Saprolegniales</taxon>
        <taxon>Verrucalvaceae</taxon>
        <taxon>Aphanomyces</taxon>
    </lineage>
</organism>
<name>A0A485KU63_9STRA</name>
<reference evidence="1" key="2">
    <citation type="submission" date="2019-06" db="EMBL/GenBank/DDBJ databases">
        <title>Genomics analysis of Aphanomyces spp. identifies a new class of oomycete effector associated with host adaptation.</title>
        <authorList>
            <person name="Gaulin E."/>
        </authorList>
    </citation>
    <scope>NUCLEOTIDE SEQUENCE</scope>
    <source>
        <strain evidence="1">CBS 578.67</strain>
    </source>
</reference>
<keyword evidence="3" id="KW-1185">Reference proteome</keyword>